<comment type="caution">
    <text evidence="2">The sequence shown here is derived from an EMBL/GenBank/DDBJ whole genome shotgun (WGS) entry which is preliminary data.</text>
</comment>
<feature type="domain" description="Retrotransposon gag" evidence="1">
    <location>
        <begin position="73"/>
        <end position="137"/>
    </location>
</feature>
<gene>
    <name evidence="2" type="ORF">RN001_004666</name>
</gene>
<dbReference type="EMBL" id="JARPUR010000002">
    <property type="protein sequence ID" value="KAK4881347.1"/>
    <property type="molecule type" value="Genomic_DNA"/>
</dbReference>
<keyword evidence="3" id="KW-1185">Reference proteome</keyword>
<sequence>MAAIQPLSMDGNVAENWRTWIGRFKVYLKATELDKKPEDLQCAQLLHLIGEHCYKIYTTFKLLEDEQNKLEPLIEKFEKHFLPQENTTYERYKFFMLKQGTSSIEQYITNLKNQSSKCKFENLTEDLIKTAIICGINSTELREKLLQNDNAKLNEIANMCTIFENSKQQSRTMENVAEKTSDDINIVN</sequence>
<organism evidence="2 3">
    <name type="scientific">Aquatica leii</name>
    <dbReference type="NCBI Taxonomy" id="1421715"/>
    <lineage>
        <taxon>Eukaryota</taxon>
        <taxon>Metazoa</taxon>
        <taxon>Ecdysozoa</taxon>
        <taxon>Arthropoda</taxon>
        <taxon>Hexapoda</taxon>
        <taxon>Insecta</taxon>
        <taxon>Pterygota</taxon>
        <taxon>Neoptera</taxon>
        <taxon>Endopterygota</taxon>
        <taxon>Coleoptera</taxon>
        <taxon>Polyphaga</taxon>
        <taxon>Elateriformia</taxon>
        <taxon>Elateroidea</taxon>
        <taxon>Lampyridae</taxon>
        <taxon>Luciolinae</taxon>
        <taxon>Aquatica</taxon>
    </lineage>
</organism>
<evidence type="ECO:0000313" key="2">
    <source>
        <dbReference type="EMBL" id="KAK4881347.1"/>
    </source>
</evidence>
<name>A0AAN7Q066_9COLE</name>
<evidence type="ECO:0000313" key="3">
    <source>
        <dbReference type="Proteomes" id="UP001353858"/>
    </source>
</evidence>
<dbReference type="InterPro" id="IPR005162">
    <property type="entry name" value="Retrotrans_gag_dom"/>
</dbReference>
<dbReference type="Pfam" id="PF03732">
    <property type="entry name" value="Retrotrans_gag"/>
    <property type="match status" value="1"/>
</dbReference>
<accession>A0AAN7Q066</accession>
<dbReference type="Proteomes" id="UP001353858">
    <property type="component" value="Unassembled WGS sequence"/>
</dbReference>
<evidence type="ECO:0000259" key="1">
    <source>
        <dbReference type="Pfam" id="PF03732"/>
    </source>
</evidence>
<reference evidence="3" key="1">
    <citation type="submission" date="2023-01" db="EMBL/GenBank/DDBJ databases">
        <title>Key to firefly adult light organ development and bioluminescence: homeobox transcription factors regulate luciferase expression and transportation to peroxisome.</title>
        <authorList>
            <person name="Fu X."/>
        </authorList>
    </citation>
    <scope>NUCLEOTIDE SEQUENCE [LARGE SCALE GENOMIC DNA]</scope>
</reference>
<dbReference type="PANTHER" id="PTHR33198:SF19">
    <property type="entry name" value="CCHC-TYPE DOMAIN-CONTAINING PROTEIN"/>
    <property type="match status" value="1"/>
</dbReference>
<proteinExistence type="predicted"/>
<dbReference type="PANTHER" id="PTHR33198">
    <property type="entry name" value="ANK_REP_REGION DOMAIN-CONTAINING PROTEIN-RELATED"/>
    <property type="match status" value="1"/>
</dbReference>
<dbReference type="AlphaFoldDB" id="A0AAN7Q066"/>
<protein>
    <recommendedName>
        <fullName evidence="1">Retrotransposon gag domain-containing protein</fullName>
    </recommendedName>
</protein>